<evidence type="ECO:0000313" key="3">
    <source>
        <dbReference type="Proteomes" id="UP001431209"/>
    </source>
</evidence>
<organism evidence="2 3">
    <name type="scientific">Acrasis kona</name>
    <dbReference type="NCBI Taxonomy" id="1008807"/>
    <lineage>
        <taxon>Eukaryota</taxon>
        <taxon>Discoba</taxon>
        <taxon>Heterolobosea</taxon>
        <taxon>Tetramitia</taxon>
        <taxon>Eutetramitia</taxon>
        <taxon>Acrasidae</taxon>
        <taxon>Acrasis</taxon>
    </lineage>
</organism>
<evidence type="ECO:0000256" key="1">
    <source>
        <dbReference type="SAM" id="MobiDB-lite"/>
    </source>
</evidence>
<feature type="non-terminal residue" evidence="2">
    <location>
        <position position="1"/>
    </location>
</feature>
<comment type="caution">
    <text evidence="2">The sequence shown here is derived from an EMBL/GenBank/DDBJ whole genome shotgun (WGS) entry which is preliminary data.</text>
</comment>
<gene>
    <name evidence="2" type="ORF">AKO1_004399</name>
</gene>
<reference evidence="2 3" key="1">
    <citation type="submission" date="2024-03" db="EMBL/GenBank/DDBJ databases">
        <title>The Acrasis kona genome and developmental transcriptomes reveal deep origins of eukaryotic multicellular pathways.</title>
        <authorList>
            <person name="Sheikh S."/>
            <person name="Fu C.-J."/>
            <person name="Brown M.W."/>
            <person name="Baldauf S.L."/>
        </authorList>
    </citation>
    <scope>NUCLEOTIDE SEQUENCE [LARGE SCALE GENOMIC DNA]</scope>
    <source>
        <strain evidence="2 3">ATCC MYA-3509</strain>
    </source>
</reference>
<dbReference type="Proteomes" id="UP001431209">
    <property type="component" value="Unassembled WGS sequence"/>
</dbReference>
<evidence type="ECO:0000313" key="2">
    <source>
        <dbReference type="EMBL" id="KAL0492107.1"/>
    </source>
</evidence>
<protein>
    <submittedName>
        <fullName evidence="2">Uncharacterized protein</fullName>
    </submittedName>
</protein>
<dbReference type="EMBL" id="JAOPGA020002025">
    <property type="protein sequence ID" value="KAL0492107.1"/>
    <property type="molecule type" value="Genomic_DNA"/>
</dbReference>
<dbReference type="AlphaFoldDB" id="A0AAW2ZQF0"/>
<keyword evidence="3" id="KW-1185">Reference proteome</keyword>
<proteinExistence type="predicted"/>
<accession>A0AAW2ZQF0</accession>
<sequence>DERDQAIKDLNAQIRRLQEEALAERLNNPNNYQPQDPINNDIGEDELAQLLNTVQTPKNNPSRKRPGGNNRIINARPTKKARQPKEKCNPTVVLLFKYISRKKWLHNLVRSEFDKNKFNLRTDEDHQKLLDLVVNGTAGLLMERIQQAKEVIQTDNLTEALVVEKVLEYIKVQKTNYLIESRIYTCPESRKKQHICTSEVQYERADSGSGIGSVTTSNFNQHFACEASPNVNIEEWKASWEDFLRGSATLKDLKASRC</sequence>
<feature type="region of interest" description="Disordered" evidence="1">
    <location>
        <begin position="54"/>
        <end position="86"/>
    </location>
</feature>
<name>A0AAW2ZQF0_9EUKA</name>